<evidence type="ECO:0000313" key="2">
    <source>
        <dbReference type="EMBL" id="OLQ14571.1"/>
    </source>
</evidence>
<dbReference type="AlphaFoldDB" id="A0A1Q9F4I3"/>
<gene>
    <name evidence="2" type="ORF">AK812_SmicGene1344</name>
</gene>
<accession>A0A1Q9F4I3</accession>
<dbReference type="OrthoDB" id="430907at2759"/>
<keyword evidence="1" id="KW-0812">Transmembrane</keyword>
<keyword evidence="3" id="KW-1185">Reference proteome</keyword>
<protein>
    <submittedName>
        <fullName evidence="2">Uncharacterized protein</fullName>
    </submittedName>
</protein>
<sequence length="884" mass="97216">MALATELRLQQLEARLGQVEAALRSIQQPAAPAAGDSREEEPLRHLETLQQNLEDGGSISSSELVHTQSERFEEALFTSDGDEIRAGITTKGPCYELKHSVWDACLFIGLPTLSKWDSALAGLLLLLNMFTQIAFVLIVRKRMLEGVLQPDELTEYLQFRTKVAHDVKYADLVGGRSMARQVCSQDESLQWANAQTGIISDLNDYISIGPILALLAIGCWLSTTLRELFNIMGFVSAIRGFPPGEITVIAPKEDGDSGRVVLTKMSTCRKYMVYIFVALPRLVVGVSLAITGTSYLANTLNLADLILNAVALAFILDIDELIESAFMPRRARFLLNALGTLPIARLDIPGLAQMGGGFQERLKNLLKVALLLLGLSLAWVCLLQPLHDRVRLAHNILCSGRQDFIYTVNAATGLVEATPTFPDNVPLTGNQESVLRLAEVDLFSIPDWYTQQAIDSFQKNGAPAILHTAGDGEKASMNLLFQLLMLAKSDVEMAAERLPCMDEAFPARLVRDRLRHTTNETVGSCMELAEKPDLCADMSMNTLRSLCPQTCGCDEPINSAAAAFATVPYGCPKMCMPQRATSLKIKHAPCTDMTAEEMASSQFIRRYFHGLYAVQLGNEEFRTARTKEYTMSLNSSYYSLLPGPNKTESLLRAGEFYRSGGWHDAMANANYMLGLGIPHPRGLTGCAFLDSEEVKAVAGGGFCLPRTDGDLVVSLRAQCPVTCGCKADERKLQYSPHGQKEEDLAKEVRCPQLMIPASNDDPHVKPGGGFMSIVTAAHPASKSVVYENMIHGWMTRGADDPMLPQKEGAETVKESQASALKLAVDFFLQLDLQWSWLVCRQAWCRWLAGFPSKVEAEETREFASRGCHRIMAAETSRRADLDDV</sequence>
<feature type="transmembrane region" description="Helical" evidence="1">
    <location>
        <begin position="302"/>
        <end position="322"/>
    </location>
</feature>
<keyword evidence="1" id="KW-0472">Membrane</keyword>
<feature type="transmembrane region" description="Helical" evidence="1">
    <location>
        <begin position="271"/>
        <end position="290"/>
    </location>
</feature>
<evidence type="ECO:0000313" key="3">
    <source>
        <dbReference type="Proteomes" id="UP000186817"/>
    </source>
</evidence>
<keyword evidence="1" id="KW-1133">Transmembrane helix</keyword>
<comment type="caution">
    <text evidence="2">The sequence shown here is derived from an EMBL/GenBank/DDBJ whole genome shotgun (WGS) entry which is preliminary data.</text>
</comment>
<feature type="transmembrane region" description="Helical" evidence="1">
    <location>
        <begin position="119"/>
        <end position="139"/>
    </location>
</feature>
<evidence type="ECO:0000256" key="1">
    <source>
        <dbReference type="SAM" id="Phobius"/>
    </source>
</evidence>
<feature type="transmembrane region" description="Helical" evidence="1">
    <location>
        <begin position="368"/>
        <end position="386"/>
    </location>
</feature>
<reference evidence="2 3" key="1">
    <citation type="submission" date="2016-02" db="EMBL/GenBank/DDBJ databases">
        <title>Genome analysis of coral dinoflagellate symbionts highlights evolutionary adaptations to a symbiotic lifestyle.</title>
        <authorList>
            <person name="Aranda M."/>
            <person name="Li Y."/>
            <person name="Liew Y.J."/>
            <person name="Baumgarten S."/>
            <person name="Simakov O."/>
            <person name="Wilson M."/>
            <person name="Piel J."/>
            <person name="Ashoor H."/>
            <person name="Bougouffa S."/>
            <person name="Bajic V.B."/>
            <person name="Ryu T."/>
            <person name="Ravasi T."/>
            <person name="Bayer T."/>
            <person name="Micklem G."/>
            <person name="Kim H."/>
            <person name="Bhak J."/>
            <person name="Lajeunesse T.C."/>
            <person name="Voolstra C.R."/>
        </authorList>
    </citation>
    <scope>NUCLEOTIDE SEQUENCE [LARGE SCALE GENOMIC DNA]</scope>
    <source>
        <strain evidence="2 3">CCMP2467</strain>
    </source>
</reference>
<dbReference type="Proteomes" id="UP000186817">
    <property type="component" value="Unassembled WGS sequence"/>
</dbReference>
<name>A0A1Q9F4I3_SYMMI</name>
<proteinExistence type="predicted"/>
<dbReference type="EMBL" id="LSRX01000014">
    <property type="protein sequence ID" value="OLQ14571.1"/>
    <property type="molecule type" value="Genomic_DNA"/>
</dbReference>
<organism evidence="2 3">
    <name type="scientific">Symbiodinium microadriaticum</name>
    <name type="common">Dinoflagellate</name>
    <name type="synonym">Zooxanthella microadriatica</name>
    <dbReference type="NCBI Taxonomy" id="2951"/>
    <lineage>
        <taxon>Eukaryota</taxon>
        <taxon>Sar</taxon>
        <taxon>Alveolata</taxon>
        <taxon>Dinophyceae</taxon>
        <taxon>Suessiales</taxon>
        <taxon>Symbiodiniaceae</taxon>
        <taxon>Symbiodinium</taxon>
    </lineage>
</organism>